<comment type="caution">
    <text evidence="1">The sequence shown here is derived from an EMBL/GenBank/DDBJ whole genome shotgun (WGS) entry which is preliminary data.</text>
</comment>
<dbReference type="InterPro" id="IPR010985">
    <property type="entry name" value="Ribbon_hlx_hlx"/>
</dbReference>
<proteinExistence type="predicted"/>
<keyword evidence="2" id="KW-1185">Reference proteome</keyword>
<dbReference type="Pfam" id="PF05534">
    <property type="entry name" value="HicB"/>
    <property type="match status" value="1"/>
</dbReference>
<dbReference type="STRING" id="45068.Llon_1982"/>
<name>A0A0W0VI73_9GAMM</name>
<organism evidence="1 2">
    <name type="scientific">Legionella londiniensis</name>
    <dbReference type="NCBI Taxonomy" id="45068"/>
    <lineage>
        <taxon>Bacteria</taxon>
        <taxon>Pseudomonadati</taxon>
        <taxon>Pseudomonadota</taxon>
        <taxon>Gammaproteobacteria</taxon>
        <taxon>Legionellales</taxon>
        <taxon>Legionellaceae</taxon>
        <taxon>Legionella</taxon>
    </lineage>
</organism>
<dbReference type="RefSeq" id="WP_058529950.1">
    <property type="nucleotide sequence ID" value="NZ_CAAAHZ010000001.1"/>
</dbReference>
<reference evidence="1 2" key="1">
    <citation type="submission" date="2015-11" db="EMBL/GenBank/DDBJ databases">
        <title>Genomic analysis of 38 Legionella species identifies large and diverse effector repertoires.</title>
        <authorList>
            <person name="Burstein D."/>
            <person name="Amaro F."/>
            <person name="Zusman T."/>
            <person name="Lifshitz Z."/>
            <person name="Cohen O."/>
            <person name="Gilbert J.A."/>
            <person name="Pupko T."/>
            <person name="Shuman H.A."/>
            <person name="Segal G."/>
        </authorList>
    </citation>
    <scope>NUCLEOTIDE SEQUENCE [LARGE SCALE GENOMIC DNA]</scope>
    <source>
        <strain evidence="1 2">ATCC 49505</strain>
    </source>
</reference>
<dbReference type="GO" id="GO:0006355">
    <property type="term" value="P:regulation of DNA-templated transcription"/>
    <property type="evidence" value="ECO:0007669"/>
    <property type="project" value="InterPro"/>
</dbReference>
<dbReference type="InterPro" id="IPR008651">
    <property type="entry name" value="Uncharacterised_HicB"/>
</dbReference>
<evidence type="ECO:0000313" key="1">
    <source>
        <dbReference type="EMBL" id="KTD19810.1"/>
    </source>
</evidence>
<dbReference type="SUPFAM" id="SSF47598">
    <property type="entry name" value="Ribbon-helix-helix"/>
    <property type="match status" value="1"/>
</dbReference>
<dbReference type="AlphaFoldDB" id="A0A0W0VI73"/>
<dbReference type="Proteomes" id="UP000054997">
    <property type="component" value="Unassembled WGS sequence"/>
</dbReference>
<dbReference type="PATRIC" id="fig|45068.5.peg.2154"/>
<dbReference type="Gene3D" id="1.10.1220.10">
    <property type="entry name" value="Met repressor-like"/>
    <property type="match status" value="1"/>
</dbReference>
<evidence type="ECO:0000313" key="2">
    <source>
        <dbReference type="Proteomes" id="UP000054997"/>
    </source>
</evidence>
<dbReference type="EMBL" id="LNYK01000033">
    <property type="protein sequence ID" value="KTD19810.1"/>
    <property type="molecule type" value="Genomic_DNA"/>
</dbReference>
<dbReference type="InterPro" id="IPR035069">
    <property type="entry name" value="TTHA1013/TTHA0281-like"/>
</dbReference>
<protein>
    <submittedName>
        <fullName evidence="1">HicB family protein</fullName>
    </submittedName>
</protein>
<sequence>MKNMLKYKGYYGSIHLDEDDLIFYGKVEFIKALISYEGESAAEIKKAFEEAIDDYLAMCKQEGIKPEKPFKGTFNVRVGESLHERAAIAATERGIKLNEFVKQALEHELKV</sequence>
<accession>A0A0W0VI73</accession>
<dbReference type="OrthoDB" id="5297106at2"/>
<gene>
    <name evidence="1" type="ORF">Llon_1982</name>
</gene>
<dbReference type="SUPFAM" id="SSF143100">
    <property type="entry name" value="TTHA1013/TTHA0281-like"/>
    <property type="match status" value="1"/>
</dbReference>
<dbReference type="InterPro" id="IPR013321">
    <property type="entry name" value="Arc_rbn_hlx_hlx"/>
</dbReference>